<sequence>MSSNSERPKYHIALSPDGQNIATFNTVTLELNICDTHNLESIKTIKFKGFNNINPSNPRLTWSLAISNSISLGTRFDTLIGISCFEQNNRKYYAKDLISRGTLEDSSFDNVDNVEQGRSLISKVIPRTWVLSKLYQDRLITSLDEIGGVIRFLTNPPSQANDYLDLVIIHEEGISKIKIENNYVTRSGFFDQNKSNHLSEDFLFPTVISNQIDVIKAIDDPKPKLQLFHRSIEKNYFIVENYKIDLVEMYDLKTSRLYKTFHARREGHLIANGNSIVEVSKNDVLMAYCRGSNSITIYLMENTLEIVTKIFPNLYRINSIDFIHNDEKLLLVGEEEKNSGSSELITVIVIWDLFSTNDNDIRTFYDTENLIPAKLQESFHKFSSASGTIVCVNEDTGNVISIVDHPSLQDTLSPPPISPSKLTQLNFREAREQMDQIYHLIFTQNGKSFDAKQEPRNMIVVHGIEPWVRYKQYPRISAYLNKDKNHQVIIGLTTIQVWRRENNGSNKRSLEYIWTSPENTTFEIQSFSIGNGEFFIDLSLHDTGEHVQIHWPHTCHTLRDACNALEYLYYRRNEPESIKKKRMFNMIVNQTSDILKRIIATNPDLWSLTDARYEIMQSLIRGRCVSMIQSILSESFQGTNSKMGKILHFPRLHEWPLIPKKSDLQLAIECSGDNRKDTVIVGYLLNYYSDNAINNAGWMFSVSQALPELYDNNMDYYVKELFHKPCFGAKEIHIDMSFINPQDLLEAHYKSIYALGVYPALLRKSKIMDPVKLKKNLSHIQRISSLKGMLSFEEIAREAEETIIDKKLGFYDIIKRGQTSLLTNLLVVPLPGAIKDHNKVPFILRFLKILIWPRGYAITEDTNCSPFLRAIRRDNSDELFSNPAIAAIIDYKWSTARNHFLRHAFIYIVFAILFSVLTGLTDDGLNLEPFMNRNLYLGIFRYISMYNLLDLASCLLPMCLVITSNVYVLLESTDSLPKRPYSIALAFTALIMWGQSLLLLRYFKRPATYIYIIMNILQKIWPFLAFMLIVVFGIGHAMYLLLRNPPQIDLVASGQSYLILNASDPNSPNLFPDVMVSQTSDPFSITDNYFSNFWKSIESVFFWINGRWDQLNQWNFIPIDIVTLLASILLTTIMQNMLIAFMTGAFDDAQSSGEDAVLKYRAELIAEYETLEKLFGPSREDPRYIYYVGKADDLTQWLSKAEEYRLTHRSLLSEDVDLTSDWIGSGSGSSNNKSLRAVEEKIQPSIDDLQEKIKEILCITLAIIFNQPYVIFTFPLALRGMINFPADKKSGGKMPEKEVKHGFLTAQNRPRAKISIHDPLSLTSRLRLAIRALPLEVVPLVVVVTASVGAGTFAMIHKLWTDSQLRRFPAFENNRRFPAFEHNIRNN</sequence>
<feature type="transmembrane region" description="Helical" evidence="6">
    <location>
        <begin position="1337"/>
        <end position="1356"/>
    </location>
</feature>
<evidence type="ECO:0000259" key="7">
    <source>
        <dbReference type="Pfam" id="PF00520"/>
    </source>
</evidence>
<dbReference type="Pfam" id="PF00520">
    <property type="entry name" value="Ion_trans"/>
    <property type="match status" value="1"/>
</dbReference>
<organism evidence="8 9">
    <name type="scientific">Dentiscutata erythropus</name>
    <dbReference type="NCBI Taxonomy" id="1348616"/>
    <lineage>
        <taxon>Eukaryota</taxon>
        <taxon>Fungi</taxon>
        <taxon>Fungi incertae sedis</taxon>
        <taxon>Mucoromycota</taxon>
        <taxon>Glomeromycotina</taxon>
        <taxon>Glomeromycetes</taxon>
        <taxon>Diversisporales</taxon>
        <taxon>Gigasporaceae</taxon>
        <taxon>Dentiscutata</taxon>
    </lineage>
</organism>
<dbReference type="Proteomes" id="UP000789405">
    <property type="component" value="Unassembled WGS sequence"/>
</dbReference>
<dbReference type="OrthoDB" id="2433234at2759"/>
<dbReference type="GO" id="GO:0098703">
    <property type="term" value="P:calcium ion import across plasma membrane"/>
    <property type="evidence" value="ECO:0007669"/>
    <property type="project" value="TreeGrafter"/>
</dbReference>
<evidence type="ECO:0000256" key="3">
    <source>
        <dbReference type="ARBA" id="ARBA00022737"/>
    </source>
</evidence>
<protein>
    <submittedName>
        <fullName evidence="8">8318_t:CDS:1</fullName>
    </submittedName>
</protein>
<evidence type="ECO:0000313" key="8">
    <source>
        <dbReference type="EMBL" id="CAG8653493.1"/>
    </source>
</evidence>
<feature type="transmembrane region" description="Helical" evidence="6">
    <location>
        <begin position="1116"/>
        <end position="1134"/>
    </location>
</feature>
<feature type="transmembrane region" description="Helical" evidence="6">
    <location>
        <begin position="946"/>
        <end position="969"/>
    </location>
</feature>
<evidence type="ECO:0000256" key="4">
    <source>
        <dbReference type="ARBA" id="ARBA00022989"/>
    </source>
</evidence>
<feature type="transmembrane region" description="Helical" evidence="6">
    <location>
        <begin position="1256"/>
        <end position="1278"/>
    </location>
</feature>
<feature type="transmembrane region" description="Helical" evidence="6">
    <location>
        <begin position="1020"/>
        <end position="1042"/>
    </location>
</feature>
<dbReference type="PANTHER" id="PTHR10582:SF2">
    <property type="entry name" value="INACTIVE"/>
    <property type="match status" value="1"/>
</dbReference>
<keyword evidence="4 6" id="KW-1133">Transmembrane helix</keyword>
<keyword evidence="5 6" id="KW-0472">Membrane</keyword>
<comment type="caution">
    <text evidence="8">The sequence shown here is derived from an EMBL/GenBank/DDBJ whole genome shotgun (WGS) entry which is preliminary data.</text>
</comment>
<feature type="transmembrane region" description="Helical" evidence="6">
    <location>
        <begin position="981"/>
        <end position="1000"/>
    </location>
</feature>
<dbReference type="SUPFAM" id="SSF69322">
    <property type="entry name" value="Tricorn protease domain 2"/>
    <property type="match status" value="1"/>
</dbReference>
<evidence type="ECO:0000256" key="2">
    <source>
        <dbReference type="ARBA" id="ARBA00022692"/>
    </source>
</evidence>
<reference evidence="8" key="1">
    <citation type="submission" date="2021-06" db="EMBL/GenBank/DDBJ databases">
        <authorList>
            <person name="Kallberg Y."/>
            <person name="Tangrot J."/>
            <person name="Rosling A."/>
        </authorList>
    </citation>
    <scope>NUCLEOTIDE SEQUENCE</scope>
    <source>
        <strain evidence="8">MA453B</strain>
    </source>
</reference>
<comment type="subcellular location">
    <subcellularLocation>
        <location evidence="1">Membrane</location>
        <topology evidence="1">Multi-pass membrane protein</topology>
    </subcellularLocation>
</comment>
<dbReference type="GO" id="GO:0005886">
    <property type="term" value="C:plasma membrane"/>
    <property type="evidence" value="ECO:0007669"/>
    <property type="project" value="TreeGrafter"/>
</dbReference>
<dbReference type="GO" id="GO:0005216">
    <property type="term" value="F:monoatomic ion channel activity"/>
    <property type="evidence" value="ECO:0007669"/>
    <property type="project" value="InterPro"/>
</dbReference>
<gene>
    <name evidence="8" type="ORF">DERYTH_LOCUS10313</name>
</gene>
<dbReference type="InterPro" id="IPR024862">
    <property type="entry name" value="TRPV"/>
</dbReference>
<dbReference type="InterPro" id="IPR005821">
    <property type="entry name" value="Ion_trans_dom"/>
</dbReference>
<feature type="transmembrane region" description="Helical" evidence="6">
    <location>
        <begin position="904"/>
        <end position="925"/>
    </location>
</feature>
<evidence type="ECO:0000256" key="5">
    <source>
        <dbReference type="ARBA" id="ARBA00023136"/>
    </source>
</evidence>
<feature type="domain" description="Ion transport" evidence="7">
    <location>
        <begin position="937"/>
        <end position="1152"/>
    </location>
</feature>
<name>A0A9N9H2N1_9GLOM</name>
<proteinExistence type="predicted"/>
<keyword evidence="9" id="KW-1185">Reference proteome</keyword>
<accession>A0A9N9H2N1</accession>
<dbReference type="PANTHER" id="PTHR10582">
    <property type="entry name" value="TRANSIENT RECEPTOR POTENTIAL ION CHANNEL PROTEIN"/>
    <property type="match status" value="1"/>
</dbReference>
<keyword evidence="3" id="KW-0677">Repeat</keyword>
<evidence type="ECO:0000313" key="9">
    <source>
        <dbReference type="Proteomes" id="UP000789405"/>
    </source>
</evidence>
<evidence type="ECO:0000256" key="6">
    <source>
        <dbReference type="SAM" id="Phobius"/>
    </source>
</evidence>
<evidence type="ECO:0000256" key="1">
    <source>
        <dbReference type="ARBA" id="ARBA00004141"/>
    </source>
</evidence>
<keyword evidence="2 6" id="KW-0812">Transmembrane</keyword>
<dbReference type="EMBL" id="CAJVPY010005956">
    <property type="protein sequence ID" value="CAG8653493.1"/>
    <property type="molecule type" value="Genomic_DNA"/>
</dbReference>